<proteinExistence type="inferred from homology"/>
<evidence type="ECO:0000313" key="5">
    <source>
        <dbReference type="EMBL" id="MBK1696916.1"/>
    </source>
</evidence>
<protein>
    <submittedName>
        <fullName evidence="5">Adenosine kinase</fullName>
    </submittedName>
</protein>
<dbReference type="PANTHER" id="PTHR43320:SF3">
    <property type="entry name" value="CARBOHYDRATE KINASE PFKB DOMAIN-CONTAINING PROTEIN"/>
    <property type="match status" value="1"/>
</dbReference>
<keyword evidence="6" id="KW-1185">Reference proteome</keyword>
<evidence type="ECO:0000256" key="2">
    <source>
        <dbReference type="ARBA" id="ARBA00022679"/>
    </source>
</evidence>
<dbReference type="GO" id="GO:0016301">
    <property type="term" value="F:kinase activity"/>
    <property type="evidence" value="ECO:0007669"/>
    <property type="project" value="UniProtKB-KW"/>
</dbReference>
<comment type="similarity">
    <text evidence="1">Belongs to the carbohydrate kinase PfkB family.</text>
</comment>
<dbReference type="RefSeq" id="WP_027287365.1">
    <property type="nucleotide sequence ID" value="NZ_NRRE01000020.1"/>
</dbReference>
<keyword evidence="2" id="KW-0808">Transferase</keyword>
<reference evidence="5" key="2">
    <citation type="journal article" date="2020" name="Microorganisms">
        <title>Osmotic Adaptation and Compatible Solute Biosynthesis of Phototrophic Bacteria as Revealed from Genome Analyses.</title>
        <authorList>
            <person name="Imhoff J.F."/>
            <person name="Rahn T."/>
            <person name="Kunzel S."/>
            <person name="Keller A."/>
            <person name="Neulinger S.C."/>
        </authorList>
    </citation>
    <scope>NUCLEOTIDE SEQUENCE</scope>
    <source>
        <strain evidence="5">DSM 9154</strain>
    </source>
</reference>
<feature type="domain" description="Carbohydrate kinase PfkB" evidence="4">
    <location>
        <begin position="59"/>
        <end position="319"/>
    </location>
</feature>
<dbReference type="InterPro" id="IPR002173">
    <property type="entry name" value="Carboh/pur_kinase_PfkB_CS"/>
</dbReference>
<sequence>MSELRIDVLGIGNAIVDVIARSDEAFLNQHELPKGGMTLIDSDQAHRLYEAMGPATEMSGGSVANTMAGLASLGGRGAFVGKVRNDQLGGIFRHDIQATGVEFETPSANSGLPTARCLVFVTEDAQRTMATFLGASTELGPDDLDHQQIADAKITYLEGYLWDAPAAKQAFVEAAKAAHAAGNRVALSLSDGFCVDRHRESFLDLVENHVDILFANESEITKLYQVDHFDDALQHVRGHCEVAALTRSEKGSLVLSGEDVHVVDAATPTRLVDTTGAGDLYAAGFLYGFTQGYSLPDCGRIGAVAAAEAISHVGARPEMPLKDLIAQAMRD</sequence>
<dbReference type="InterPro" id="IPR029056">
    <property type="entry name" value="Ribokinase-like"/>
</dbReference>
<accession>A0A934QH49</accession>
<name>A0A934QH49_9PROT</name>
<keyword evidence="3 5" id="KW-0418">Kinase</keyword>
<dbReference type="Pfam" id="PF00294">
    <property type="entry name" value="PfkB"/>
    <property type="match status" value="1"/>
</dbReference>
<dbReference type="Gene3D" id="3.40.1190.20">
    <property type="match status" value="1"/>
</dbReference>
<dbReference type="InterPro" id="IPR011611">
    <property type="entry name" value="PfkB_dom"/>
</dbReference>
<evidence type="ECO:0000256" key="3">
    <source>
        <dbReference type="ARBA" id="ARBA00022777"/>
    </source>
</evidence>
<comment type="caution">
    <text evidence="5">The sequence shown here is derived from an EMBL/GenBank/DDBJ whole genome shotgun (WGS) entry which is preliminary data.</text>
</comment>
<dbReference type="CDD" id="cd01168">
    <property type="entry name" value="adenosine_kinase"/>
    <property type="match status" value="1"/>
</dbReference>
<dbReference type="Gene3D" id="3.30.1110.10">
    <property type="match status" value="1"/>
</dbReference>
<dbReference type="Proteomes" id="UP000778970">
    <property type="component" value="Unassembled WGS sequence"/>
</dbReference>
<dbReference type="EMBL" id="NRRE01000020">
    <property type="protein sequence ID" value="MBK1696916.1"/>
    <property type="molecule type" value="Genomic_DNA"/>
</dbReference>
<reference evidence="5" key="1">
    <citation type="submission" date="2017-08" db="EMBL/GenBank/DDBJ databases">
        <authorList>
            <person name="Imhoff J.F."/>
            <person name="Rahn T."/>
            <person name="Kuenzel S."/>
            <person name="Neulinger S.C."/>
        </authorList>
    </citation>
    <scope>NUCLEOTIDE SEQUENCE</scope>
    <source>
        <strain evidence="5">DSM 9154</strain>
    </source>
</reference>
<evidence type="ECO:0000313" key="6">
    <source>
        <dbReference type="Proteomes" id="UP000778970"/>
    </source>
</evidence>
<evidence type="ECO:0000259" key="4">
    <source>
        <dbReference type="Pfam" id="PF00294"/>
    </source>
</evidence>
<dbReference type="SUPFAM" id="SSF53613">
    <property type="entry name" value="Ribokinase-like"/>
    <property type="match status" value="1"/>
</dbReference>
<dbReference type="AlphaFoldDB" id="A0A934QH49"/>
<dbReference type="PANTHER" id="PTHR43320">
    <property type="entry name" value="SUGAR KINASE"/>
    <property type="match status" value="1"/>
</dbReference>
<organism evidence="5 6">
    <name type="scientific">Rhodovibrio salinarum</name>
    <dbReference type="NCBI Taxonomy" id="1087"/>
    <lineage>
        <taxon>Bacteria</taxon>
        <taxon>Pseudomonadati</taxon>
        <taxon>Pseudomonadota</taxon>
        <taxon>Alphaproteobacteria</taxon>
        <taxon>Rhodospirillales</taxon>
        <taxon>Rhodovibrionaceae</taxon>
        <taxon>Rhodovibrio</taxon>
    </lineage>
</organism>
<dbReference type="PROSITE" id="PS00584">
    <property type="entry name" value="PFKB_KINASES_2"/>
    <property type="match status" value="1"/>
</dbReference>
<gene>
    <name evidence="5" type="ORF">CKO21_06620</name>
</gene>
<evidence type="ECO:0000256" key="1">
    <source>
        <dbReference type="ARBA" id="ARBA00010688"/>
    </source>
</evidence>
<dbReference type="InterPro" id="IPR052700">
    <property type="entry name" value="Carb_kinase_PfkB-like"/>
</dbReference>